<gene>
    <name evidence="1" type="ORF">CPB84DRAFT_1055103</name>
</gene>
<keyword evidence="2" id="KW-1185">Reference proteome</keyword>
<proteinExistence type="predicted"/>
<sequence length="122" mass="13556">MRYSLEQRQNFRCAVSGAGGLSLVSHLIPKRLGSEDVCNIISRFAGEDGVSSYAEDGVLDERLSILLRDRLATGANAYEVGFYHTEDDSYIVHNFRPDLIEELSIIGITCSDFSEVLKNPLK</sequence>
<comment type="caution">
    <text evidence="1">The sequence shown here is derived from an EMBL/GenBank/DDBJ whole genome shotgun (WGS) entry which is preliminary data.</text>
</comment>
<evidence type="ECO:0000313" key="2">
    <source>
        <dbReference type="Proteomes" id="UP000724874"/>
    </source>
</evidence>
<evidence type="ECO:0000313" key="1">
    <source>
        <dbReference type="EMBL" id="KAF8900169.1"/>
    </source>
</evidence>
<organism evidence="1 2">
    <name type="scientific">Gymnopilus junonius</name>
    <name type="common">Spectacular rustgill mushroom</name>
    <name type="synonym">Gymnopilus spectabilis subsp. junonius</name>
    <dbReference type="NCBI Taxonomy" id="109634"/>
    <lineage>
        <taxon>Eukaryota</taxon>
        <taxon>Fungi</taxon>
        <taxon>Dikarya</taxon>
        <taxon>Basidiomycota</taxon>
        <taxon>Agaricomycotina</taxon>
        <taxon>Agaricomycetes</taxon>
        <taxon>Agaricomycetidae</taxon>
        <taxon>Agaricales</taxon>
        <taxon>Agaricineae</taxon>
        <taxon>Hymenogastraceae</taxon>
        <taxon>Gymnopilus</taxon>
    </lineage>
</organism>
<name>A0A9P5NMG9_GYMJU</name>
<reference evidence="1" key="1">
    <citation type="submission" date="2020-11" db="EMBL/GenBank/DDBJ databases">
        <authorList>
            <consortium name="DOE Joint Genome Institute"/>
            <person name="Ahrendt S."/>
            <person name="Riley R."/>
            <person name="Andreopoulos W."/>
            <person name="LaButti K."/>
            <person name="Pangilinan J."/>
            <person name="Ruiz-duenas F.J."/>
            <person name="Barrasa J.M."/>
            <person name="Sanchez-Garcia M."/>
            <person name="Camarero S."/>
            <person name="Miyauchi S."/>
            <person name="Serrano A."/>
            <person name="Linde D."/>
            <person name="Babiker R."/>
            <person name="Drula E."/>
            <person name="Ayuso-Fernandez I."/>
            <person name="Pacheco R."/>
            <person name="Padilla G."/>
            <person name="Ferreira P."/>
            <person name="Barriuso J."/>
            <person name="Kellner H."/>
            <person name="Castanera R."/>
            <person name="Alfaro M."/>
            <person name="Ramirez L."/>
            <person name="Pisabarro A.G."/>
            <person name="Kuo A."/>
            <person name="Tritt A."/>
            <person name="Lipzen A."/>
            <person name="He G."/>
            <person name="Yan M."/>
            <person name="Ng V."/>
            <person name="Cullen D."/>
            <person name="Martin F."/>
            <person name="Rosso M.-N."/>
            <person name="Henrissat B."/>
            <person name="Hibbett D."/>
            <person name="Martinez A.T."/>
            <person name="Grigoriev I.V."/>
        </authorList>
    </citation>
    <scope>NUCLEOTIDE SEQUENCE</scope>
    <source>
        <strain evidence="1">AH 44721</strain>
    </source>
</reference>
<dbReference type="Proteomes" id="UP000724874">
    <property type="component" value="Unassembled WGS sequence"/>
</dbReference>
<protein>
    <submittedName>
        <fullName evidence="1">Uncharacterized protein</fullName>
    </submittedName>
</protein>
<dbReference type="AlphaFoldDB" id="A0A9P5NMG9"/>
<dbReference type="OrthoDB" id="3141919at2759"/>
<dbReference type="EMBL" id="JADNYJ010000049">
    <property type="protein sequence ID" value="KAF8900169.1"/>
    <property type="molecule type" value="Genomic_DNA"/>
</dbReference>
<accession>A0A9P5NMG9</accession>